<evidence type="ECO:0000256" key="9">
    <source>
        <dbReference type="SAM" id="MobiDB-lite"/>
    </source>
</evidence>
<evidence type="ECO:0000256" key="1">
    <source>
        <dbReference type="ARBA" id="ARBA00004123"/>
    </source>
</evidence>
<feature type="region of interest" description="Disordered" evidence="9">
    <location>
        <begin position="181"/>
        <end position="230"/>
    </location>
</feature>
<feature type="compositionally biased region" description="Low complexity" evidence="9">
    <location>
        <begin position="66"/>
        <end position="101"/>
    </location>
</feature>
<organism evidence="11 12">
    <name type="scientific">Glossina austeni</name>
    <name type="common">Savannah tsetse fly</name>
    <dbReference type="NCBI Taxonomy" id="7395"/>
    <lineage>
        <taxon>Eukaryota</taxon>
        <taxon>Metazoa</taxon>
        <taxon>Ecdysozoa</taxon>
        <taxon>Arthropoda</taxon>
        <taxon>Hexapoda</taxon>
        <taxon>Insecta</taxon>
        <taxon>Pterygota</taxon>
        <taxon>Neoptera</taxon>
        <taxon>Endopterygota</taxon>
        <taxon>Diptera</taxon>
        <taxon>Brachycera</taxon>
        <taxon>Muscomorpha</taxon>
        <taxon>Hippoboscoidea</taxon>
        <taxon>Glossinidae</taxon>
        <taxon>Glossina</taxon>
    </lineage>
</organism>
<dbReference type="PANTHER" id="PTHR23351:SF24">
    <property type="entry name" value="ACTIVATING TRANSCRIPTION FACTOR 3-RELATED"/>
    <property type="match status" value="1"/>
</dbReference>
<proteinExistence type="inferred from homology"/>
<dbReference type="InterPro" id="IPR046347">
    <property type="entry name" value="bZIP_sf"/>
</dbReference>
<evidence type="ECO:0000256" key="5">
    <source>
        <dbReference type="ARBA" id="ARBA00023159"/>
    </source>
</evidence>
<dbReference type="InterPro" id="IPR004827">
    <property type="entry name" value="bZIP"/>
</dbReference>
<evidence type="ECO:0000256" key="8">
    <source>
        <dbReference type="ARBA" id="ARBA00044005"/>
    </source>
</evidence>
<evidence type="ECO:0000313" key="12">
    <source>
        <dbReference type="Proteomes" id="UP000078200"/>
    </source>
</evidence>
<dbReference type="PROSITE" id="PS00036">
    <property type="entry name" value="BZIP_BASIC"/>
    <property type="match status" value="1"/>
</dbReference>
<dbReference type="Proteomes" id="UP000078200">
    <property type="component" value="Unassembled WGS sequence"/>
</dbReference>
<sequence>MMTMMMKKSPLVSMECMQTGVPTLTTPTLTPTTLRSIEESFIQLTSEPINAPYQAGFIPPPLGSYNASSSSNNNNNSNSNNNNNNNNNNINNNNNNNTTTSANVLTTNATLNNVYLGDLSGGTSLHDYASAATDSTSFQHGLNSLGINTLNNSNSVATSNDFATANIAAMAAVAAAAKIPNTSNTSNSATTATTANAANSNAPPPTRRGGGRRPTNATNMTPEEEEKRRIRRERNKLAAARCRKRRVDQTNELTEEVTQLEKKREDLQKQIESLNGTKQELEFILEAHLPSCQKLRQNLLNVNAYGGLSNNDNITGLDTTLASTARSISPIDLKPVLSDQLLTQIKPEPLDSALDSNSSLDQDGPPSPKRRLLLSNHNPMIPPPLPNVATLSASLAAASASLNTPIVTTAPVSFGSMFTGNSVLNTSNIKTSSKQRPNSLPTVPRNMTQSLALNVDGTKPPTDINGVAIQTPSTGMFNFDSLMDGGTGLTPVSGPLIPNCSSQNKHPLELVTPTSEPSKILSL</sequence>
<feature type="region of interest" description="Disordered" evidence="9">
    <location>
        <begin position="350"/>
        <end position="371"/>
    </location>
</feature>
<feature type="region of interest" description="Disordered" evidence="9">
    <location>
        <begin position="64"/>
        <end position="101"/>
    </location>
</feature>
<dbReference type="VEuPathDB" id="VectorBase:GAUT011834"/>
<feature type="domain" description="BZIP" evidence="10">
    <location>
        <begin position="225"/>
        <end position="288"/>
    </location>
</feature>
<dbReference type="Gene3D" id="1.20.5.170">
    <property type="match status" value="1"/>
</dbReference>
<comment type="subcellular location">
    <subcellularLocation>
        <location evidence="1">Nucleus</location>
    </subcellularLocation>
</comment>
<dbReference type="GO" id="GO:0000978">
    <property type="term" value="F:RNA polymerase II cis-regulatory region sequence-specific DNA binding"/>
    <property type="evidence" value="ECO:0007669"/>
    <property type="project" value="TreeGrafter"/>
</dbReference>
<evidence type="ECO:0000256" key="6">
    <source>
        <dbReference type="ARBA" id="ARBA00023163"/>
    </source>
</evidence>
<dbReference type="AlphaFoldDB" id="A0A1A9UQ64"/>
<dbReference type="STRING" id="7395.A0A1A9UQ64"/>
<keyword evidence="12" id="KW-1185">Reference proteome</keyword>
<dbReference type="GO" id="GO:0005634">
    <property type="term" value="C:nucleus"/>
    <property type="evidence" value="ECO:0007669"/>
    <property type="project" value="UniProtKB-SubCell"/>
</dbReference>
<dbReference type="PRINTS" id="PR00042">
    <property type="entry name" value="LEUZIPPRFOS"/>
</dbReference>
<evidence type="ECO:0000256" key="4">
    <source>
        <dbReference type="ARBA" id="ARBA00023125"/>
    </source>
</evidence>
<accession>A0A1A9UQ64</accession>
<feature type="compositionally biased region" description="Low complexity" evidence="9">
    <location>
        <begin position="350"/>
        <end position="363"/>
    </location>
</feature>
<keyword evidence="6" id="KW-0804">Transcription</keyword>
<dbReference type="PROSITE" id="PS50217">
    <property type="entry name" value="BZIP"/>
    <property type="match status" value="1"/>
</dbReference>
<keyword evidence="3" id="KW-0805">Transcription regulation</keyword>
<evidence type="ECO:0000259" key="10">
    <source>
        <dbReference type="PROSITE" id="PS50217"/>
    </source>
</evidence>
<dbReference type="CDD" id="cd14721">
    <property type="entry name" value="bZIP_Fos"/>
    <property type="match status" value="1"/>
</dbReference>
<dbReference type="FunFam" id="1.20.5.170:FF:000006">
    <property type="entry name" value="fos-related antigen 2 isoform X1"/>
    <property type="match status" value="1"/>
</dbReference>
<dbReference type="GO" id="GO:0000981">
    <property type="term" value="F:DNA-binding transcription factor activity, RNA polymerase II-specific"/>
    <property type="evidence" value="ECO:0007669"/>
    <property type="project" value="TreeGrafter"/>
</dbReference>
<evidence type="ECO:0000256" key="3">
    <source>
        <dbReference type="ARBA" id="ARBA00023015"/>
    </source>
</evidence>
<comment type="subunit">
    <text evidence="8">Homodimer. Heterodimer with Jra. The kay-Jra heterodimer binds more stably to the AP-1 site than either of the two proteins alone.</text>
</comment>
<name>A0A1A9UQ64_GLOAU</name>
<dbReference type="SUPFAM" id="SSF57959">
    <property type="entry name" value="Leucine zipper domain"/>
    <property type="match status" value="1"/>
</dbReference>
<evidence type="ECO:0000256" key="7">
    <source>
        <dbReference type="ARBA" id="ARBA00023242"/>
    </source>
</evidence>
<feature type="compositionally biased region" description="Low complexity" evidence="9">
    <location>
        <begin position="181"/>
        <end position="201"/>
    </location>
</feature>
<reference evidence="11" key="1">
    <citation type="submission" date="2020-05" db="UniProtKB">
        <authorList>
            <consortium name="EnsemblMetazoa"/>
        </authorList>
    </citation>
    <scope>IDENTIFICATION</scope>
    <source>
        <strain evidence="11">TTRI</strain>
    </source>
</reference>
<dbReference type="PANTHER" id="PTHR23351">
    <property type="entry name" value="FOS TRANSCRIPTION FACTOR-RELATED"/>
    <property type="match status" value="1"/>
</dbReference>
<dbReference type="Pfam" id="PF00170">
    <property type="entry name" value="bZIP_1"/>
    <property type="match status" value="1"/>
</dbReference>
<keyword evidence="5" id="KW-0010">Activator</keyword>
<keyword evidence="4" id="KW-0238">DNA-binding</keyword>
<protein>
    <recommendedName>
        <fullName evidence="10">BZIP domain-containing protein</fullName>
    </recommendedName>
</protein>
<dbReference type="SMART" id="SM00338">
    <property type="entry name" value="BRLZ"/>
    <property type="match status" value="1"/>
</dbReference>
<evidence type="ECO:0000313" key="11">
    <source>
        <dbReference type="EnsemblMetazoa" id="GAUT011834-PA"/>
    </source>
</evidence>
<dbReference type="InterPro" id="IPR000837">
    <property type="entry name" value="AP-1"/>
</dbReference>
<keyword evidence="7" id="KW-0539">Nucleus</keyword>
<comment type="similarity">
    <text evidence="2">Belongs to the bZIP family. Fos subfamily.</text>
</comment>
<dbReference type="EnsemblMetazoa" id="GAUT011834-RA">
    <property type="protein sequence ID" value="GAUT011834-PA"/>
    <property type="gene ID" value="GAUT011834"/>
</dbReference>
<evidence type="ECO:0000256" key="2">
    <source>
        <dbReference type="ARBA" id="ARBA00007619"/>
    </source>
</evidence>